<feature type="domain" description="Serine aminopeptidase S33" evidence="3">
    <location>
        <begin position="18"/>
        <end position="229"/>
    </location>
</feature>
<comment type="caution">
    <text evidence="4">The sequence shown here is derived from an EMBL/GenBank/DDBJ whole genome shotgun (WGS) entry which is preliminary data.</text>
</comment>
<protein>
    <recommendedName>
        <fullName evidence="3">Serine aminopeptidase S33 domain-containing protein</fullName>
    </recommendedName>
</protein>
<reference evidence="4 5" key="1">
    <citation type="submission" date="2015-10" db="EMBL/GenBank/DDBJ databases">
        <title>Metagenome-Assembled Genomes uncover a global brackish microbiome.</title>
        <authorList>
            <person name="Hugerth L.W."/>
            <person name="Larsson J."/>
            <person name="Alneberg J."/>
            <person name="Lindh M.V."/>
            <person name="Legrand C."/>
            <person name="Pinhassi J."/>
            <person name="Andersson A.F."/>
        </authorList>
    </citation>
    <scope>NUCLEOTIDE SEQUENCE [LARGE SCALE GENOMIC DNA]</scope>
    <source>
        <strain evidence="4">BACL2 MAG-120813-bin23</strain>
    </source>
</reference>
<evidence type="ECO:0000313" key="5">
    <source>
        <dbReference type="Proteomes" id="UP000054212"/>
    </source>
</evidence>
<dbReference type="Gene3D" id="3.40.50.1820">
    <property type="entry name" value="alpha/beta hydrolase"/>
    <property type="match status" value="1"/>
</dbReference>
<proteinExistence type="predicted"/>
<feature type="active site" description="Nucleophile" evidence="1">
    <location>
        <position position="93"/>
    </location>
</feature>
<dbReference type="InterPro" id="IPR051044">
    <property type="entry name" value="MAG_DAG_Lipase"/>
</dbReference>
<evidence type="ECO:0000313" key="4">
    <source>
        <dbReference type="EMBL" id="KRO44434.1"/>
    </source>
</evidence>
<evidence type="ECO:0000259" key="3">
    <source>
        <dbReference type="Pfam" id="PF12146"/>
    </source>
</evidence>
<dbReference type="InterPro" id="IPR029058">
    <property type="entry name" value="AB_hydrolase_fold"/>
</dbReference>
<dbReference type="SUPFAM" id="SSF53474">
    <property type="entry name" value="alpha/beta-Hydrolases"/>
    <property type="match status" value="1"/>
</dbReference>
<feature type="non-terminal residue" evidence="4">
    <location>
        <position position="299"/>
    </location>
</feature>
<feature type="active site" description="Charge relay system" evidence="1">
    <location>
        <position position="224"/>
    </location>
</feature>
<gene>
    <name evidence="4" type="ORF">ABR61_03750</name>
</gene>
<accession>A0A0R2Q5S5</accession>
<dbReference type="PANTHER" id="PTHR11614">
    <property type="entry name" value="PHOSPHOLIPASE-RELATED"/>
    <property type="match status" value="1"/>
</dbReference>
<dbReference type="AlphaFoldDB" id="A0A0R2Q5S5"/>
<feature type="binding site" evidence="2">
    <location>
        <position position="94"/>
    </location>
    <ligand>
        <name>substrate</name>
    </ligand>
</feature>
<dbReference type="Proteomes" id="UP000054212">
    <property type="component" value="Unassembled WGS sequence"/>
</dbReference>
<sequence>MSVIPNPQAFYIASGPVAVLMIHGFNGSPESIRPWAQGLADLGFSVLAPCLPGHGTTWEDMNNTTWQQWYEKVDQEFTKLKQRHERVFVAGFSMGGALSLRLASIRGSEIEGLILINPAIKDTRLRVKLVPLLKYLVGSIKGSRSDVAAPNPPRHSYLRTPLKAFDSLQKLWALVRQDLYLVDLPLMVGYSINDHVVDPSNSELIIDNVSSVDIREVVFERSFHNVALDYDLNILIEESRAFIGDVLRGEVERNDRDSLDAQFESIVSGLSLDESAPTTFLDELEQIDAIEKYPGDNKE</sequence>
<feature type="active site" description="Charge relay system" evidence="1">
    <location>
        <position position="194"/>
    </location>
</feature>
<name>A0A0R2Q5S5_9ACTN</name>
<dbReference type="InterPro" id="IPR012354">
    <property type="entry name" value="Esterase_lipase"/>
</dbReference>
<evidence type="ECO:0000256" key="2">
    <source>
        <dbReference type="PIRSR" id="PIRSR017388-2"/>
    </source>
</evidence>
<dbReference type="EMBL" id="LIAT01000160">
    <property type="protein sequence ID" value="KRO44434.1"/>
    <property type="molecule type" value="Genomic_DNA"/>
</dbReference>
<dbReference type="InterPro" id="IPR022742">
    <property type="entry name" value="Hydrolase_4"/>
</dbReference>
<feature type="binding site" evidence="2">
    <location>
        <position position="25"/>
    </location>
    <ligand>
        <name>substrate</name>
    </ligand>
</feature>
<dbReference type="PIRSF" id="PIRSF017388">
    <property type="entry name" value="Esterase_lipase"/>
    <property type="match status" value="1"/>
</dbReference>
<organism evidence="4 5">
    <name type="scientific">Actinobacteria bacterium BACL2 MAG-120813-bin23</name>
    <dbReference type="NCBI Taxonomy" id="1655569"/>
    <lineage>
        <taxon>Bacteria</taxon>
        <taxon>Bacillati</taxon>
        <taxon>Actinomycetota</taxon>
        <taxon>Actinomycetes</taxon>
        <taxon>Actinomycetes incertae sedis</taxon>
        <taxon>ac1 cluster</taxon>
    </lineage>
</organism>
<evidence type="ECO:0000256" key="1">
    <source>
        <dbReference type="PIRSR" id="PIRSR017388-1"/>
    </source>
</evidence>
<dbReference type="Pfam" id="PF12146">
    <property type="entry name" value="Hydrolase_4"/>
    <property type="match status" value="1"/>
</dbReference>
<dbReference type="GO" id="GO:0052689">
    <property type="term" value="F:carboxylic ester hydrolase activity"/>
    <property type="evidence" value="ECO:0007669"/>
    <property type="project" value="InterPro"/>
</dbReference>